<dbReference type="HAMAP" id="MF_00765">
    <property type="entry name" value="DarP"/>
    <property type="match status" value="1"/>
</dbReference>
<evidence type="ECO:0000256" key="1">
    <source>
        <dbReference type="ARBA" id="ARBA00022490"/>
    </source>
</evidence>
<sequence length="172" mass="20487">MIDYQNDDEDDDYISKSHFKREAEAAQDLGERLITLRKEQLDQLDLSEKLYDAILLAQRLTANGAIRRQRQFIGKLMRTEILEPIEAKLAEWDRGGKAETARLHRLERWRDRLINDENMLGEWLKEYPETDVQHFRSLIRNAHKEKEQNKPPKSSRELFKLLREITADESLR</sequence>
<keyword evidence="4 5" id="KW-0694">RNA-binding</keyword>
<dbReference type="Pfam" id="PF04751">
    <property type="entry name" value="DarP"/>
    <property type="match status" value="1"/>
</dbReference>
<dbReference type="GO" id="GO:1902626">
    <property type="term" value="P:assembly of large subunit precursor of preribosome"/>
    <property type="evidence" value="ECO:0007669"/>
    <property type="project" value="UniProtKB-UniRule"/>
</dbReference>
<dbReference type="NCBIfam" id="NF003593">
    <property type="entry name" value="PRK05255.1-1"/>
    <property type="match status" value="1"/>
</dbReference>
<dbReference type="GO" id="GO:0043022">
    <property type="term" value="F:ribosome binding"/>
    <property type="evidence" value="ECO:0007669"/>
    <property type="project" value="UniProtKB-UniRule"/>
</dbReference>
<dbReference type="PIRSF" id="PIRSF016183">
    <property type="entry name" value="UCP016183"/>
    <property type="match status" value="1"/>
</dbReference>
<dbReference type="OrthoDB" id="5293604at2"/>
<dbReference type="PANTHER" id="PTHR38101:SF1">
    <property type="entry name" value="UPF0307 PROTEIN YJGA"/>
    <property type="match status" value="1"/>
</dbReference>
<keyword evidence="1 5" id="KW-0963">Cytoplasm</keyword>
<comment type="similarity">
    <text evidence="5">Belongs to the DarP family.</text>
</comment>
<keyword evidence="7" id="KW-1185">Reference proteome</keyword>
<dbReference type="PANTHER" id="PTHR38101">
    <property type="entry name" value="UPF0307 PROTEIN YJGA"/>
    <property type="match status" value="1"/>
</dbReference>
<dbReference type="SUPFAM" id="SSF158710">
    <property type="entry name" value="PSPTO4464-like"/>
    <property type="match status" value="1"/>
</dbReference>
<dbReference type="GO" id="GO:0019843">
    <property type="term" value="F:rRNA binding"/>
    <property type="evidence" value="ECO:0007669"/>
    <property type="project" value="UniProtKB-UniRule"/>
</dbReference>
<accession>A0A1H4BR50</accession>
<keyword evidence="3 5" id="KW-0699">rRNA-binding</keyword>
<dbReference type="Gene3D" id="1.10.60.30">
    <property type="entry name" value="PSPTO4464-like domains"/>
    <property type="match status" value="2"/>
</dbReference>
<dbReference type="Proteomes" id="UP000199397">
    <property type="component" value="Unassembled WGS sequence"/>
</dbReference>
<dbReference type="InterPro" id="IPR023153">
    <property type="entry name" value="DarP_sf"/>
</dbReference>
<dbReference type="EMBL" id="FNQP01000008">
    <property type="protein sequence ID" value="SEA50579.1"/>
    <property type="molecule type" value="Genomic_DNA"/>
</dbReference>
<protein>
    <recommendedName>
        <fullName evidence="5">Dual-action ribosomal maturation protein DarP</fullName>
    </recommendedName>
    <alternativeName>
        <fullName evidence="5">Large ribosomal subunit assembly factor DarP</fullName>
    </alternativeName>
</protein>
<evidence type="ECO:0000256" key="3">
    <source>
        <dbReference type="ARBA" id="ARBA00022730"/>
    </source>
</evidence>
<evidence type="ECO:0000256" key="5">
    <source>
        <dbReference type="HAMAP-Rule" id="MF_00765"/>
    </source>
</evidence>
<dbReference type="GO" id="GO:0005829">
    <property type="term" value="C:cytosol"/>
    <property type="evidence" value="ECO:0007669"/>
    <property type="project" value="TreeGrafter"/>
</dbReference>
<evidence type="ECO:0000313" key="7">
    <source>
        <dbReference type="Proteomes" id="UP000199397"/>
    </source>
</evidence>
<dbReference type="RefSeq" id="WP_093067504.1">
    <property type="nucleotide sequence ID" value="NZ_FNQP01000008.1"/>
</dbReference>
<dbReference type="InterPro" id="IPR006839">
    <property type="entry name" value="DarP"/>
</dbReference>
<dbReference type="CDD" id="cd16331">
    <property type="entry name" value="YjgA-like"/>
    <property type="match status" value="1"/>
</dbReference>
<reference evidence="6 7" key="1">
    <citation type="submission" date="2016-10" db="EMBL/GenBank/DDBJ databases">
        <authorList>
            <person name="de Groot N.N."/>
        </authorList>
    </citation>
    <scope>NUCLEOTIDE SEQUENCE [LARGE SCALE GENOMIC DNA]</scope>
    <source>
        <strain evidence="6 7">DSM 21228</strain>
    </source>
</reference>
<proteinExistence type="inferred from homology"/>
<dbReference type="AlphaFoldDB" id="A0A1H4BR50"/>
<evidence type="ECO:0000256" key="4">
    <source>
        <dbReference type="ARBA" id="ARBA00022884"/>
    </source>
</evidence>
<evidence type="ECO:0000313" key="6">
    <source>
        <dbReference type="EMBL" id="SEA50579.1"/>
    </source>
</evidence>
<gene>
    <name evidence="5" type="primary">darP</name>
    <name evidence="6" type="ORF">SAMN05660964_01756</name>
</gene>
<evidence type="ECO:0000256" key="2">
    <source>
        <dbReference type="ARBA" id="ARBA00022517"/>
    </source>
</evidence>
<keyword evidence="2 5" id="KW-0690">Ribosome biogenesis</keyword>
<name>A0A1H4BR50_9GAMM</name>
<comment type="subcellular location">
    <subcellularLocation>
        <location evidence="5">Cytoplasm</location>
    </subcellularLocation>
    <text evidence="5">Associates with late stage pre-50S ribosomal subunits.</text>
</comment>
<dbReference type="STRING" id="525918.SAMN05660964_01756"/>
<comment type="function">
    <text evidence="5">Member of a network of 50S ribosomal subunit biogenesis factors which assembles along the 30S-50S interface, preventing incorrect 23S rRNA structures from forming. Promotes peptidyl transferase center (PTC) maturation.</text>
</comment>
<organism evidence="6 7">
    <name type="scientific">Thiothrix caldifontis</name>
    <dbReference type="NCBI Taxonomy" id="525918"/>
    <lineage>
        <taxon>Bacteria</taxon>
        <taxon>Pseudomonadati</taxon>
        <taxon>Pseudomonadota</taxon>
        <taxon>Gammaproteobacteria</taxon>
        <taxon>Thiotrichales</taxon>
        <taxon>Thiotrichaceae</taxon>
        <taxon>Thiothrix</taxon>
    </lineage>
</organism>